<accession>A0A1B2DTB0</accession>
<dbReference type="InterPro" id="IPR041522">
    <property type="entry name" value="CdaR_GGDEF"/>
</dbReference>
<dbReference type="InterPro" id="IPR020449">
    <property type="entry name" value="Tscrpt_reg_AraC-type_HTH"/>
</dbReference>
<dbReference type="InterPro" id="IPR009057">
    <property type="entry name" value="Homeodomain-like_sf"/>
</dbReference>
<dbReference type="InterPro" id="IPR018062">
    <property type="entry name" value="HTH_AraC-typ_CS"/>
</dbReference>
<dbReference type="PROSITE" id="PS01124">
    <property type="entry name" value="HTH_ARAC_FAMILY_2"/>
    <property type="match status" value="1"/>
</dbReference>
<evidence type="ECO:0000256" key="4">
    <source>
        <dbReference type="SAM" id="Phobius"/>
    </source>
</evidence>
<dbReference type="GO" id="GO:0043565">
    <property type="term" value="F:sequence-specific DNA binding"/>
    <property type="evidence" value="ECO:0007669"/>
    <property type="project" value="InterPro"/>
</dbReference>
<name>A0A1B2DTB0_9BACL</name>
<keyword evidence="2" id="KW-0238">DNA-binding</keyword>
<dbReference type="InterPro" id="IPR018060">
    <property type="entry name" value="HTH_AraC"/>
</dbReference>
<keyword evidence="1" id="KW-0805">Transcription regulation</keyword>
<protein>
    <submittedName>
        <fullName evidence="6">AraC family transcriptional regulator</fullName>
    </submittedName>
</protein>
<feature type="transmembrane region" description="Helical" evidence="4">
    <location>
        <begin position="12"/>
        <end position="30"/>
    </location>
</feature>
<dbReference type="SMART" id="SM00342">
    <property type="entry name" value="HTH_ARAC"/>
    <property type="match status" value="1"/>
</dbReference>
<feature type="transmembrane region" description="Helical" evidence="4">
    <location>
        <begin position="297"/>
        <end position="318"/>
    </location>
</feature>
<reference evidence="6" key="1">
    <citation type="submission" date="2016-08" db="EMBL/GenBank/DDBJ databases">
        <title>Complete Genome Seqeunce of Paenibacillus sp. BIHB 4019 from tea rhizoplane.</title>
        <authorList>
            <person name="Thakur R."/>
            <person name="Swarnkar M.K."/>
            <person name="Gulati A."/>
        </authorList>
    </citation>
    <scope>NUCLEOTIDE SEQUENCE [LARGE SCALE GENOMIC DNA]</scope>
    <source>
        <strain evidence="6">BIHB4019</strain>
    </source>
</reference>
<keyword evidence="4" id="KW-1133">Transmembrane helix</keyword>
<organism evidence="6">
    <name type="scientific">Paenibacillus sp. BIHB 4019</name>
    <dbReference type="NCBI Taxonomy" id="1870819"/>
    <lineage>
        <taxon>Bacteria</taxon>
        <taxon>Bacillati</taxon>
        <taxon>Bacillota</taxon>
        <taxon>Bacilli</taxon>
        <taxon>Bacillales</taxon>
        <taxon>Paenibacillaceae</taxon>
        <taxon>Paenibacillus</taxon>
    </lineage>
</organism>
<dbReference type="GO" id="GO:0003700">
    <property type="term" value="F:DNA-binding transcription factor activity"/>
    <property type="evidence" value="ECO:0007669"/>
    <property type="project" value="InterPro"/>
</dbReference>
<sequence>MPKYTTIFRKFLVSYLIILIIPSIAGYVSYRTSISVTQSISIENSVTQLQRSQEILERRMVEVEGFTRQLALNPDLNKLMNEQKKGDAINVYGIWSMVKQVTPFSQTNDFLQNYFIYLKNYDVIFTQGSAYFRPEHYYQNFHYTDLSLDEWKDEVLGKTHSSEMMPLRSFMSNKKQSSVVTYMQSLPLDSFSGSSPATVVVMIDEEHISNLLAGLEDRYGGWAHISDAQGNTIGVRGITEAAARQLSTSTELDQTKRSQFYHDDLVITIQSDTSGWTYRAGIPRQVLMENANQIKHMTWMVTGIALVLGLLAGLLLAYRNSVPINRLLGVMKEHFGKDGLAERNEYDFLQGNISKMITSNRQLELELERQLPLVRDGFLKRLLAGEFHTLEEIAAAAAQADVSLAGGKGYVGILRINGYSGMDSIDILKELSAARLIMKQALSETAGYLLMTELGSDRLVMIWLEQGEQTSGTDFRKRLDEALTGLARTAYSEYKVSLSAAFGECFHTLMDVSHSYEQAGQTLEYTELSGQQSILWFSDSSRETATYYYPLDMEQRLISTIRAGEPEEAKRIVSTVMDKNSDQHQLSPEMKQQLVGELKGTLLKLLDQKALVQSELLHTLKNQMIGIQAADMLPDIQQEINGIIEALCGIINSKKNSAHIQTAGDIKRFIAESYSDSELTLYRIAEKVERPEKYISQLFKEVTDMNVSDYLEMVRIERAASLLRTEGCTVDEIASRVGYNSSHSFRRAFKRVMGVAPSSYRQSIHI</sequence>
<dbReference type="Pfam" id="PF17853">
    <property type="entry name" value="GGDEF_2"/>
    <property type="match status" value="1"/>
</dbReference>
<dbReference type="PROSITE" id="PS00041">
    <property type="entry name" value="HTH_ARAC_FAMILY_1"/>
    <property type="match status" value="1"/>
</dbReference>
<dbReference type="PANTHER" id="PTHR43280:SF2">
    <property type="entry name" value="HTH-TYPE TRANSCRIPTIONAL REGULATOR EXSA"/>
    <property type="match status" value="1"/>
</dbReference>
<gene>
    <name evidence="6" type="ORF">BBD42_22985</name>
</gene>
<dbReference type="PRINTS" id="PR00032">
    <property type="entry name" value="HTHARAC"/>
</dbReference>
<dbReference type="Pfam" id="PF12833">
    <property type="entry name" value="HTH_18"/>
    <property type="match status" value="1"/>
</dbReference>
<feature type="domain" description="HTH araC/xylS-type" evidence="5">
    <location>
        <begin position="664"/>
        <end position="763"/>
    </location>
</feature>
<dbReference type="AlphaFoldDB" id="A0A1B2DTB0"/>
<dbReference type="Gene3D" id="1.10.10.60">
    <property type="entry name" value="Homeodomain-like"/>
    <property type="match status" value="2"/>
</dbReference>
<proteinExistence type="predicted"/>
<evidence type="ECO:0000256" key="3">
    <source>
        <dbReference type="ARBA" id="ARBA00023163"/>
    </source>
</evidence>
<dbReference type="RefSeq" id="WP_099521764.1">
    <property type="nucleotide sequence ID" value="NZ_CP016808.1"/>
</dbReference>
<keyword evidence="4" id="KW-0472">Membrane</keyword>
<dbReference type="EMBL" id="CP016808">
    <property type="protein sequence ID" value="ANY70927.1"/>
    <property type="molecule type" value="Genomic_DNA"/>
</dbReference>
<evidence type="ECO:0000256" key="2">
    <source>
        <dbReference type="ARBA" id="ARBA00023125"/>
    </source>
</evidence>
<evidence type="ECO:0000259" key="5">
    <source>
        <dbReference type="PROSITE" id="PS01124"/>
    </source>
</evidence>
<evidence type="ECO:0000313" key="6">
    <source>
        <dbReference type="EMBL" id="ANY70927.1"/>
    </source>
</evidence>
<keyword evidence="3" id="KW-0804">Transcription</keyword>
<dbReference type="SUPFAM" id="SSF46689">
    <property type="entry name" value="Homeodomain-like"/>
    <property type="match status" value="1"/>
</dbReference>
<keyword evidence="4" id="KW-0812">Transmembrane</keyword>
<dbReference type="PANTHER" id="PTHR43280">
    <property type="entry name" value="ARAC-FAMILY TRANSCRIPTIONAL REGULATOR"/>
    <property type="match status" value="1"/>
</dbReference>
<evidence type="ECO:0000256" key="1">
    <source>
        <dbReference type="ARBA" id="ARBA00023015"/>
    </source>
</evidence>